<dbReference type="AlphaFoldDB" id="A0A549T665"/>
<protein>
    <submittedName>
        <fullName evidence="1">Uncharacterized protein</fullName>
    </submittedName>
</protein>
<dbReference type="EMBL" id="VJMF01000013">
    <property type="protein sequence ID" value="TRL37336.1"/>
    <property type="molecule type" value="Genomic_DNA"/>
</dbReference>
<organism evidence="1 2">
    <name type="scientific">Methylosinus sporium</name>
    <dbReference type="NCBI Taxonomy" id="428"/>
    <lineage>
        <taxon>Bacteria</taxon>
        <taxon>Pseudomonadati</taxon>
        <taxon>Pseudomonadota</taxon>
        <taxon>Alphaproteobacteria</taxon>
        <taxon>Hyphomicrobiales</taxon>
        <taxon>Methylocystaceae</taxon>
        <taxon>Methylosinus</taxon>
    </lineage>
</organism>
<evidence type="ECO:0000313" key="2">
    <source>
        <dbReference type="Proteomes" id="UP000316781"/>
    </source>
</evidence>
<evidence type="ECO:0000313" key="1">
    <source>
        <dbReference type="EMBL" id="TRL37336.1"/>
    </source>
</evidence>
<comment type="caution">
    <text evidence="1">The sequence shown here is derived from an EMBL/GenBank/DDBJ whole genome shotgun (WGS) entry which is preliminary data.</text>
</comment>
<name>A0A549T665_METSR</name>
<proteinExistence type="predicted"/>
<reference evidence="1 2" key="1">
    <citation type="submission" date="2019-07" db="EMBL/GenBank/DDBJ databases">
        <title>Ln-dependent methylotrophs.</title>
        <authorList>
            <person name="Tani A."/>
        </authorList>
    </citation>
    <scope>NUCLEOTIDE SEQUENCE [LARGE SCALE GENOMIC DNA]</scope>
    <source>
        <strain evidence="1 2">SM89A</strain>
    </source>
</reference>
<dbReference type="Proteomes" id="UP000316781">
    <property type="component" value="Unassembled WGS sequence"/>
</dbReference>
<sequence length="91" mass="10552">MRQTELTRRDHVAELFNRAVGQLQDEKLEVRLGAIFTLEQICRDFIDLSGPVLQLLTIYLKENRVDYGDAEPPADVREIIRLVRDRGGRET</sequence>
<accession>A0A549T665</accession>
<gene>
    <name evidence="1" type="ORF">FM996_02775</name>
</gene>